<comment type="caution">
    <text evidence="2">The sequence shown here is derived from an EMBL/GenBank/DDBJ whole genome shotgun (WGS) entry which is preliminary data.</text>
</comment>
<protein>
    <submittedName>
        <fullName evidence="2">GNAT family N-acetyltransferase</fullName>
    </submittedName>
</protein>
<name>A0ABN0ZKS2_9BACI</name>
<dbReference type="EMBL" id="BAAACZ010000002">
    <property type="protein sequence ID" value="GAA0450573.1"/>
    <property type="molecule type" value="Genomic_DNA"/>
</dbReference>
<dbReference type="PANTHER" id="PTHR43792:SF1">
    <property type="entry name" value="N-ACETYLTRANSFERASE DOMAIN-CONTAINING PROTEIN"/>
    <property type="match status" value="1"/>
</dbReference>
<dbReference type="SUPFAM" id="SSF55729">
    <property type="entry name" value="Acyl-CoA N-acyltransferases (Nat)"/>
    <property type="match status" value="1"/>
</dbReference>
<dbReference type="InterPro" id="IPR051531">
    <property type="entry name" value="N-acetyltransferase"/>
</dbReference>
<feature type="domain" description="N-acetyltransferase" evidence="1">
    <location>
        <begin position="5"/>
        <end position="132"/>
    </location>
</feature>
<dbReference type="Pfam" id="PF13302">
    <property type="entry name" value="Acetyltransf_3"/>
    <property type="match status" value="1"/>
</dbReference>
<dbReference type="InterPro" id="IPR000182">
    <property type="entry name" value="GNAT_dom"/>
</dbReference>
<reference evidence="2 3" key="1">
    <citation type="journal article" date="2019" name="Int. J. Syst. Evol. Microbiol.">
        <title>The Global Catalogue of Microorganisms (GCM) 10K type strain sequencing project: providing services to taxonomists for standard genome sequencing and annotation.</title>
        <authorList>
            <consortium name="The Broad Institute Genomics Platform"/>
            <consortium name="The Broad Institute Genome Sequencing Center for Infectious Disease"/>
            <person name="Wu L."/>
            <person name="Ma J."/>
        </authorList>
    </citation>
    <scope>NUCLEOTIDE SEQUENCE [LARGE SCALE GENOMIC DNA]</scope>
    <source>
        <strain evidence="2 3">JCM 14193</strain>
    </source>
</reference>
<dbReference type="InterPro" id="IPR016181">
    <property type="entry name" value="Acyl_CoA_acyltransferase"/>
</dbReference>
<dbReference type="RefSeq" id="WP_343781073.1">
    <property type="nucleotide sequence ID" value="NZ_BAAACZ010000002.1"/>
</dbReference>
<accession>A0ABN0ZKS2</accession>
<dbReference type="Gene3D" id="3.40.630.30">
    <property type="match status" value="1"/>
</dbReference>
<keyword evidence="3" id="KW-1185">Reference proteome</keyword>
<proteinExistence type="predicted"/>
<dbReference type="PANTHER" id="PTHR43792">
    <property type="entry name" value="GNAT FAMILY, PUTATIVE (AFU_ORTHOLOGUE AFUA_3G00765)-RELATED-RELATED"/>
    <property type="match status" value="1"/>
</dbReference>
<dbReference type="Proteomes" id="UP001500740">
    <property type="component" value="Unassembled WGS sequence"/>
</dbReference>
<evidence type="ECO:0000313" key="3">
    <source>
        <dbReference type="Proteomes" id="UP001500740"/>
    </source>
</evidence>
<organism evidence="2 3">
    <name type="scientific">Alkalibacillus silvisoli</name>
    <dbReference type="NCBI Taxonomy" id="392823"/>
    <lineage>
        <taxon>Bacteria</taxon>
        <taxon>Bacillati</taxon>
        <taxon>Bacillota</taxon>
        <taxon>Bacilli</taxon>
        <taxon>Bacillales</taxon>
        <taxon>Bacillaceae</taxon>
        <taxon>Alkalibacillus</taxon>
    </lineage>
</organism>
<sequence length="183" mass="21563">MLKKRELQDVPVLFPLLNDEAVKPYVREKADSAESYYFFINMMNQQEENGDLISRTILDEMENPVGAITLYDIEENKGFLATWLGKPYFGQGYNQYAKELFLWELFMEQDIDVVFLKVNKINSRSLKAMNKLSYAIKANETYPNVYEQLNQGNKQYDLFAVYKDAFTFYMHEHEQEEIGELEA</sequence>
<gene>
    <name evidence="2" type="ORF">GCM10008935_01280</name>
</gene>
<evidence type="ECO:0000259" key="1">
    <source>
        <dbReference type="Pfam" id="PF13302"/>
    </source>
</evidence>
<evidence type="ECO:0000313" key="2">
    <source>
        <dbReference type="EMBL" id="GAA0450573.1"/>
    </source>
</evidence>